<accession>A0A0C9WVS4</accession>
<keyword evidence="3" id="KW-1185">Reference proteome</keyword>
<dbReference type="HOGENOM" id="CLU_370079_0_0_1"/>
<organism evidence="2 3">
    <name type="scientific">Laccaria amethystina LaAM-08-1</name>
    <dbReference type="NCBI Taxonomy" id="1095629"/>
    <lineage>
        <taxon>Eukaryota</taxon>
        <taxon>Fungi</taxon>
        <taxon>Dikarya</taxon>
        <taxon>Basidiomycota</taxon>
        <taxon>Agaricomycotina</taxon>
        <taxon>Agaricomycetes</taxon>
        <taxon>Agaricomycetidae</taxon>
        <taxon>Agaricales</taxon>
        <taxon>Agaricineae</taxon>
        <taxon>Hydnangiaceae</taxon>
        <taxon>Laccaria</taxon>
    </lineage>
</organism>
<dbReference type="Proteomes" id="UP000054477">
    <property type="component" value="Unassembled WGS sequence"/>
</dbReference>
<reference evidence="2 3" key="1">
    <citation type="submission" date="2014-04" db="EMBL/GenBank/DDBJ databases">
        <authorList>
            <consortium name="DOE Joint Genome Institute"/>
            <person name="Kuo A."/>
            <person name="Kohler A."/>
            <person name="Nagy L.G."/>
            <person name="Floudas D."/>
            <person name="Copeland A."/>
            <person name="Barry K.W."/>
            <person name="Cichocki N."/>
            <person name="Veneault-Fourrey C."/>
            <person name="LaButti K."/>
            <person name="Lindquist E.A."/>
            <person name="Lipzen A."/>
            <person name="Lundell T."/>
            <person name="Morin E."/>
            <person name="Murat C."/>
            <person name="Sun H."/>
            <person name="Tunlid A."/>
            <person name="Henrissat B."/>
            <person name="Grigoriev I.V."/>
            <person name="Hibbett D.S."/>
            <person name="Martin F."/>
            <person name="Nordberg H.P."/>
            <person name="Cantor M.N."/>
            <person name="Hua S.X."/>
        </authorList>
    </citation>
    <scope>NUCLEOTIDE SEQUENCE [LARGE SCALE GENOMIC DNA]</scope>
    <source>
        <strain evidence="2 3">LaAM-08-1</strain>
    </source>
</reference>
<dbReference type="OrthoDB" id="2678560at2759"/>
<evidence type="ECO:0000256" key="1">
    <source>
        <dbReference type="SAM" id="MobiDB-lite"/>
    </source>
</evidence>
<evidence type="ECO:0000313" key="3">
    <source>
        <dbReference type="Proteomes" id="UP000054477"/>
    </source>
</evidence>
<proteinExistence type="predicted"/>
<dbReference type="AlphaFoldDB" id="A0A0C9WVS4"/>
<sequence>MSVPITVHSFSSDPDNDDQPGEFLKTFRCFITYAHITENSNIVDSFGDHLKYGSPTDEWFAELDTSTSTWKEVEKGFLERFPPVAKAKRTETELERELCELRLKVDDLGKKEKYGGEDVYTHVIFAEKALSLAKQAKISTGLNSIWKVRDELLDIIRQKVKETYLTWTEFCAAIKGVEMAHIRDGVKKYQREKEEREKTEVAIASLQRMQQQQRRQPTAPMTPVSSVSHAMQTTTLGTQRNNQTMTSNAPQTGATNTNPFMNSSGGQGNLFRPPLPPVTEADRDALNHSLAAYPIQPNTAEGTTAWHNQLRDWKVKNGENAQITASTGFPLRPGGAPPGSGECYGCGQVGHRPVDMRCTAGQINPRERTFCTICGRIICSTTTSQRVRLAQRPVFYTSTKPGKWGRAACMNSEQAAPSSGGLMEVGGPSPDSFTIVNTSCDNSTLIDLYTVGGGDKLWETLTQKEVPFIHWLLLHGPQGEIIRVKALFDGGAMVGAMCASFFRKVQHRLLSQTKPSNKRLHVANGIIVPSEAVWNGVMELGGLRLEGEFEIFDSGGGWEFLFGKPLLHRFKVLHDFDTNTVTIRLAQNSITLCNNVQGSTSAVPAGISLVLDVEQQENSVGGSSGMKPPPRQVSHMNISDAEVQNDKPHFISDYTKELLKVVDGGIAKEGERLAKTNKNYVTETTLQKDDGEVFTVKKGLGEQGEKQSMNQGGNSKPPLREVHDQCPISMETKEADDSCTAV</sequence>
<dbReference type="Gene3D" id="2.40.70.10">
    <property type="entry name" value="Acid Proteases"/>
    <property type="match status" value="1"/>
</dbReference>
<evidence type="ECO:0000313" key="2">
    <source>
        <dbReference type="EMBL" id="KIJ96625.1"/>
    </source>
</evidence>
<dbReference type="InterPro" id="IPR021109">
    <property type="entry name" value="Peptidase_aspartic_dom_sf"/>
</dbReference>
<protein>
    <submittedName>
        <fullName evidence="2">Unplaced genomic scaffold K443scaffold_180, whole genome shotgun sequence</fullName>
    </submittedName>
</protein>
<name>A0A0C9WVS4_9AGAR</name>
<reference evidence="3" key="2">
    <citation type="submission" date="2015-01" db="EMBL/GenBank/DDBJ databases">
        <title>Evolutionary Origins and Diversification of the Mycorrhizal Mutualists.</title>
        <authorList>
            <consortium name="DOE Joint Genome Institute"/>
            <consortium name="Mycorrhizal Genomics Consortium"/>
            <person name="Kohler A."/>
            <person name="Kuo A."/>
            <person name="Nagy L.G."/>
            <person name="Floudas D."/>
            <person name="Copeland A."/>
            <person name="Barry K.W."/>
            <person name="Cichocki N."/>
            <person name="Veneault-Fourrey C."/>
            <person name="LaButti K."/>
            <person name="Lindquist E.A."/>
            <person name="Lipzen A."/>
            <person name="Lundell T."/>
            <person name="Morin E."/>
            <person name="Murat C."/>
            <person name="Riley R."/>
            <person name="Ohm R."/>
            <person name="Sun H."/>
            <person name="Tunlid A."/>
            <person name="Henrissat B."/>
            <person name="Grigoriev I.V."/>
            <person name="Hibbett D.S."/>
            <person name="Martin F."/>
        </authorList>
    </citation>
    <scope>NUCLEOTIDE SEQUENCE [LARGE SCALE GENOMIC DNA]</scope>
    <source>
        <strain evidence="3">LaAM-08-1</strain>
    </source>
</reference>
<dbReference type="EMBL" id="KN838715">
    <property type="protein sequence ID" value="KIJ96625.1"/>
    <property type="molecule type" value="Genomic_DNA"/>
</dbReference>
<gene>
    <name evidence="2" type="ORF">K443DRAFT_27265</name>
</gene>
<feature type="non-terminal residue" evidence="2">
    <location>
        <position position="742"/>
    </location>
</feature>
<feature type="region of interest" description="Disordered" evidence="1">
    <location>
        <begin position="700"/>
        <end position="722"/>
    </location>
</feature>